<keyword evidence="5" id="KW-0963">Cytoplasm</keyword>
<evidence type="ECO:0000259" key="11">
    <source>
        <dbReference type="PROSITE" id="PS51464"/>
    </source>
</evidence>
<keyword evidence="7 12" id="KW-0808">Transferase</keyword>
<comment type="subcellular location">
    <subcellularLocation>
        <location evidence="2">Cytoplasm</location>
    </subcellularLocation>
</comment>
<comment type="catalytic activity">
    <reaction evidence="1">
        <text>D-fructose 6-phosphate + L-glutamine = D-glucosamine 6-phosphate + L-glutamate</text>
        <dbReference type="Rhea" id="RHEA:13237"/>
        <dbReference type="ChEBI" id="CHEBI:29985"/>
        <dbReference type="ChEBI" id="CHEBI:58359"/>
        <dbReference type="ChEBI" id="CHEBI:58725"/>
        <dbReference type="ChEBI" id="CHEBI:61527"/>
        <dbReference type="EC" id="2.6.1.16"/>
    </reaction>
</comment>
<evidence type="ECO:0000256" key="4">
    <source>
        <dbReference type="ARBA" id="ARBA00016090"/>
    </source>
</evidence>
<evidence type="ECO:0000259" key="10">
    <source>
        <dbReference type="PROSITE" id="PS51278"/>
    </source>
</evidence>
<dbReference type="FunFam" id="3.40.50.10490:FF:000001">
    <property type="entry name" value="Glutamine--fructose-6-phosphate aminotransferase [isomerizing]"/>
    <property type="match status" value="1"/>
</dbReference>
<dbReference type="NCBIfam" id="NF001484">
    <property type="entry name" value="PRK00331.1"/>
    <property type="match status" value="1"/>
</dbReference>
<feature type="domain" description="Glutamine amidotransferase type-2" evidence="10">
    <location>
        <begin position="2"/>
        <end position="217"/>
    </location>
</feature>
<gene>
    <name evidence="12" type="primary">glmS</name>
    <name evidence="12" type="ORF">FJY75_09140</name>
</gene>
<dbReference type="AlphaFoldDB" id="A0A938BR75"/>
<evidence type="ECO:0000256" key="2">
    <source>
        <dbReference type="ARBA" id="ARBA00004496"/>
    </source>
</evidence>
<dbReference type="GO" id="GO:0006002">
    <property type="term" value="P:fructose 6-phosphate metabolic process"/>
    <property type="evidence" value="ECO:0007669"/>
    <property type="project" value="TreeGrafter"/>
</dbReference>
<dbReference type="InterPro" id="IPR035466">
    <property type="entry name" value="GlmS/AgaS_SIS"/>
</dbReference>
<dbReference type="CDD" id="cd05008">
    <property type="entry name" value="SIS_GlmS_GlmD_1"/>
    <property type="match status" value="1"/>
</dbReference>
<dbReference type="InterPro" id="IPR047084">
    <property type="entry name" value="GFAT_N"/>
</dbReference>
<dbReference type="InterPro" id="IPR001347">
    <property type="entry name" value="SIS_dom"/>
</dbReference>
<evidence type="ECO:0000256" key="3">
    <source>
        <dbReference type="ARBA" id="ARBA00012916"/>
    </source>
</evidence>
<dbReference type="SUPFAM" id="SSF56235">
    <property type="entry name" value="N-terminal nucleophile aminohydrolases (Ntn hydrolases)"/>
    <property type="match status" value="1"/>
</dbReference>
<evidence type="ECO:0000256" key="5">
    <source>
        <dbReference type="ARBA" id="ARBA00022490"/>
    </source>
</evidence>
<comment type="caution">
    <text evidence="12">The sequence shown here is derived from an EMBL/GenBank/DDBJ whole genome shotgun (WGS) entry which is preliminary data.</text>
</comment>
<accession>A0A938BR75</accession>
<dbReference type="InterPro" id="IPR017932">
    <property type="entry name" value="GATase_2_dom"/>
</dbReference>
<evidence type="ECO:0000256" key="1">
    <source>
        <dbReference type="ARBA" id="ARBA00001031"/>
    </source>
</evidence>
<dbReference type="InterPro" id="IPR005855">
    <property type="entry name" value="GFAT"/>
</dbReference>
<dbReference type="InterPro" id="IPR046348">
    <property type="entry name" value="SIS_dom_sf"/>
</dbReference>
<dbReference type="CDD" id="cd00714">
    <property type="entry name" value="GFAT"/>
    <property type="match status" value="1"/>
</dbReference>
<keyword evidence="6 12" id="KW-0032">Aminotransferase</keyword>
<dbReference type="Pfam" id="PF01380">
    <property type="entry name" value="SIS"/>
    <property type="match status" value="2"/>
</dbReference>
<feature type="domain" description="SIS" evidence="11">
    <location>
        <begin position="287"/>
        <end position="426"/>
    </location>
</feature>
<feature type="non-terminal residue" evidence="12">
    <location>
        <position position="588"/>
    </location>
</feature>
<dbReference type="GO" id="GO:0004360">
    <property type="term" value="F:glutamine-fructose-6-phosphate transaminase (isomerizing) activity"/>
    <property type="evidence" value="ECO:0007669"/>
    <property type="project" value="UniProtKB-EC"/>
</dbReference>
<reference evidence="12" key="1">
    <citation type="submission" date="2019-03" db="EMBL/GenBank/DDBJ databases">
        <title>Lake Tanganyika Metagenome-Assembled Genomes (MAGs).</title>
        <authorList>
            <person name="Tran P."/>
        </authorList>
    </citation>
    <scope>NUCLEOTIDE SEQUENCE</scope>
    <source>
        <strain evidence="12">M_DeepCast_400m_m2_100</strain>
    </source>
</reference>
<evidence type="ECO:0000256" key="7">
    <source>
        <dbReference type="ARBA" id="ARBA00022679"/>
    </source>
</evidence>
<evidence type="ECO:0000256" key="9">
    <source>
        <dbReference type="ARBA" id="ARBA00022962"/>
    </source>
</evidence>
<dbReference type="Gene3D" id="3.40.50.10490">
    <property type="entry name" value="Glucose-6-phosphate isomerase like protein, domain 1"/>
    <property type="match status" value="2"/>
</dbReference>
<dbReference type="SUPFAM" id="SSF53697">
    <property type="entry name" value="SIS domain"/>
    <property type="match status" value="1"/>
</dbReference>
<dbReference type="InterPro" id="IPR035490">
    <property type="entry name" value="GlmS/FrlB_SIS"/>
</dbReference>
<dbReference type="FunFam" id="3.60.20.10:FF:000006">
    <property type="entry name" value="Glutamine--fructose-6-phosphate aminotransferase [isomerizing]"/>
    <property type="match status" value="1"/>
</dbReference>
<dbReference type="PROSITE" id="PS51278">
    <property type="entry name" value="GATASE_TYPE_2"/>
    <property type="match status" value="1"/>
</dbReference>
<evidence type="ECO:0000313" key="13">
    <source>
        <dbReference type="Proteomes" id="UP000748308"/>
    </source>
</evidence>
<dbReference type="GO" id="GO:0006047">
    <property type="term" value="P:UDP-N-acetylglucosamine metabolic process"/>
    <property type="evidence" value="ECO:0007669"/>
    <property type="project" value="TreeGrafter"/>
</dbReference>
<name>A0A938BR75_UNCEI</name>
<keyword evidence="8" id="KW-0677">Repeat</keyword>
<dbReference type="Pfam" id="PF13522">
    <property type="entry name" value="GATase_6"/>
    <property type="match status" value="1"/>
</dbReference>
<dbReference type="PANTHER" id="PTHR10937:SF0">
    <property type="entry name" value="GLUTAMINE--FRUCTOSE-6-PHOSPHATE TRANSAMINASE (ISOMERIZING)"/>
    <property type="match status" value="1"/>
</dbReference>
<dbReference type="GO" id="GO:0097367">
    <property type="term" value="F:carbohydrate derivative binding"/>
    <property type="evidence" value="ECO:0007669"/>
    <property type="project" value="InterPro"/>
</dbReference>
<dbReference type="EC" id="2.6.1.16" evidence="3"/>
<dbReference type="PANTHER" id="PTHR10937">
    <property type="entry name" value="GLUCOSAMINE--FRUCTOSE-6-PHOSPHATE AMINOTRANSFERASE, ISOMERIZING"/>
    <property type="match status" value="1"/>
</dbReference>
<sequence length="588" mass="64746">MCGIVGFSGERRVSADLLMEGLKRLEYRGYDSAGIAWQQQSKIRIRKQAGKVGDLWDKLPKQIRLRAGIAHTRWATHGAPTDVNAHPHTDQRGAVAVVHNGVIDNYRELKRVLEARGHRFVSDTDTEVLAHLVSEHLNGKLEEAVVAALREVEGTYGIAVMAASDPGKVVAARQGSPLIIGLGDEGTFVASDPLAMAGRAEQVVHLEDGDIAVLNGREHKVMRASGAARGPTDWDLLDLPPTIADKAGHPHFMLKEIMEQPDALEDCFRGRIQREFGTARLSGLNMEPRDFLEIDRIRLLGCGTSYMAGCVGARMISDLARIETTAEYAPEYRYSNPIVRRNMLFFALSQSGETADTILALREVKRKGGKVLGIVNRVAGTIAREAGAGIYIHAGFEYAVASTKTMLNTMMALFLFALLIGRMRDLSLARGRQLIEEVEQLPDKIRRVLAMRAEFRRAARFFAGADNFYFLGRGYAYPVAMEGALKLKEIAYAHAEGYSAAEMKHGPIALIDEKFASVCLIPRDSMYTRMFTNLQEVRARRGHVLAITSGDPGALSEHADMVLALPEADEILMPFLTTVAVQLFAYES</sequence>
<proteinExistence type="predicted"/>
<dbReference type="EMBL" id="VGIY01000237">
    <property type="protein sequence ID" value="MBM3318002.1"/>
    <property type="molecule type" value="Genomic_DNA"/>
</dbReference>
<dbReference type="GO" id="GO:0005829">
    <property type="term" value="C:cytosol"/>
    <property type="evidence" value="ECO:0007669"/>
    <property type="project" value="TreeGrafter"/>
</dbReference>
<evidence type="ECO:0000313" key="12">
    <source>
        <dbReference type="EMBL" id="MBM3318002.1"/>
    </source>
</evidence>
<keyword evidence="9" id="KW-0315">Glutamine amidotransferase</keyword>
<dbReference type="Proteomes" id="UP000748308">
    <property type="component" value="Unassembled WGS sequence"/>
</dbReference>
<dbReference type="CDD" id="cd05009">
    <property type="entry name" value="SIS_GlmS_GlmD_2"/>
    <property type="match status" value="1"/>
</dbReference>
<dbReference type="Gene3D" id="3.60.20.10">
    <property type="entry name" value="Glutamine Phosphoribosylpyrophosphate, subunit 1, domain 1"/>
    <property type="match status" value="1"/>
</dbReference>
<dbReference type="GO" id="GO:0006487">
    <property type="term" value="P:protein N-linked glycosylation"/>
    <property type="evidence" value="ECO:0007669"/>
    <property type="project" value="TreeGrafter"/>
</dbReference>
<evidence type="ECO:0000256" key="6">
    <source>
        <dbReference type="ARBA" id="ARBA00022576"/>
    </source>
</evidence>
<organism evidence="12 13">
    <name type="scientific">Eiseniibacteriota bacterium</name>
    <dbReference type="NCBI Taxonomy" id="2212470"/>
    <lineage>
        <taxon>Bacteria</taxon>
        <taxon>Candidatus Eiseniibacteriota</taxon>
    </lineage>
</organism>
<dbReference type="NCBIfam" id="TIGR01135">
    <property type="entry name" value="glmS"/>
    <property type="match status" value="1"/>
</dbReference>
<dbReference type="PROSITE" id="PS51464">
    <property type="entry name" value="SIS"/>
    <property type="match status" value="2"/>
</dbReference>
<feature type="domain" description="SIS" evidence="11">
    <location>
        <begin position="458"/>
        <end position="588"/>
    </location>
</feature>
<dbReference type="InterPro" id="IPR029055">
    <property type="entry name" value="Ntn_hydrolases_N"/>
</dbReference>
<evidence type="ECO:0000256" key="8">
    <source>
        <dbReference type="ARBA" id="ARBA00022737"/>
    </source>
</evidence>
<protein>
    <recommendedName>
        <fullName evidence="4">Glutamine--fructose-6-phosphate aminotransferase [isomerizing]</fullName>
        <ecNumber evidence="3">2.6.1.16</ecNumber>
    </recommendedName>
</protein>